<dbReference type="Gene3D" id="1.10.390.10">
    <property type="entry name" value="Neutral Protease Domain 2"/>
    <property type="match status" value="1"/>
</dbReference>
<sequence>MRRIFFVTSLILLLCRVAMAEEIKNYTLDISKVNQEASNLHVECSFSLDFQDKDSVFMNFGGGQEFSIDNFNINSGDFEYELHRESKSIVFRKVSSQKISVSMAYNYTNLSSFFIYGKGDAELWETSFGEYFYPYVPNTFMDVALNVETPDSLSLICSYPLDSDDTMKYSGKFSRILSQSLTLAFIRDEAYQQTDEYIPGKLSIYQIKDMQCGKERYDELLALTEAAIVFFGKVYGEDYISAERNVTALPVYLFHNGEGFSNRYNIGFISASQEKFSTKPDIYPLMHEIGHRWLGEWTLLIDDGQPGAYFIKETLNEFMTLMFIRYVCGNAYYETQLDWFKSEYEKIKGTPQDEPIVNVVTNNNNTVIYRKGPLALIRIAEQIGYGELMSVISGFYKEYAGKYPLKYTDFIDMVNESHAGVGDQLNQLLTAQSL</sequence>
<dbReference type="AlphaFoldDB" id="A4VC46"/>
<accession>A4VC46</accession>
<dbReference type="EMBL" id="AY345595">
    <property type="protein sequence ID" value="ABP57304.1"/>
    <property type="molecule type" value="Genomic_DNA"/>
</dbReference>
<gene>
    <name evidence="2" type="ORF">bst031</name>
</gene>
<reference evidence="2" key="2">
    <citation type="journal article" date="2007" name="Appl. Environ. Microbiol.">
        <title>Possible origins of CTnBST, a conjugative transposon found recently in a human colonic Bacteroides strain.</title>
        <authorList>
            <person name="Schlesinger D.J."/>
            <person name="Shoemaker N.B."/>
            <person name="Salyers A.A."/>
        </authorList>
    </citation>
    <scope>NUCLEOTIDE SEQUENCE</scope>
    <source>
        <strain evidence="2">WH207</strain>
    </source>
</reference>
<organism evidence="2">
    <name type="scientific">Bacteroides uniformis</name>
    <dbReference type="NCBI Taxonomy" id="820"/>
    <lineage>
        <taxon>Bacteria</taxon>
        <taxon>Pseudomonadati</taxon>
        <taxon>Bacteroidota</taxon>
        <taxon>Bacteroidia</taxon>
        <taxon>Bacteroidales</taxon>
        <taxon>Bacteroidaceae</taxon>
        <taxon>Bacteroides</taxon>
    </lineage>
</organism>
<dbReference type="SUPFAM" id="SSF55486">
    <property type="entry name" value="Metalloproteases ('zincins'), catalytic domain"/>
    <property type="match status" value="1"/>
</dbReference>
<feature type="signal peptide" evidence="1">
    <location>
        <begin position="1"/>
        <end position="20"/>
    </location>
</feature>
<evidence type="ECO:0000256" key="1">
    <source>
        <dbReference type="SAM" id="SignalP"/>
    </source>
</evidence>
<evidence type="ECO:0000313" key="2">
    <source>
        <dbReference type="EMBL" id="ABP57304.1"/>
    </source>
</evidence>
<reference evidence="2" key="1">
    <citation type="journal article" date="2003" name="Appl. Environ. Microbiol.">
        <title>A new Bacteroides conjugative transposon that carries an ermB gene.</title>
        <authorList>
            <person name="Gupta A."/>
            <person name="Vlamakis H."/>
            <person name="Shoemaker N."/>
            <person name="Salyers A.A."/>
        </authorList>
    </citation>
    <scope>NUCLEOTIDE SEQUENCE</scope>
    <source>
        <strain evidence="2">WH207</strain>
    </source>
</reference>
<feature type="chain" id="PRO_5002673993" description="Peptidase M1 membrane alanine aminopeptidase domain-containing protein" evidence="1">
    <location>
        <begin position="21"/>
        <end position="434"/>
    </location>
</feature>
<protein>
    <recommendedName>
        <fullName evidence="3">Peptidase M1 membrane alanine aminopeptidase domain-containing protein</fullName>
    </recommendedName>
</protein>
<proteinExistence type="predicted"/>
<dbReference type="InterPro" id="IPR027268">
    <property type="entry name" value="Peptidase_M4/M1_CTD_sf"/>
</dbReference>
<name>A4VC46_BACUN</name>
<evidence type="ECO:0008006" key="3">
    <source>
        <dbReference type="Google" id="ProtNLM"/>
    </source>
</evidence>
<dbReference type="RefSeq" id="WP_007216006.1">
    <property type="nucleotide sequence ID" value="NZ_JBDMLQ010000014.1"/>
</dbReference>
<keyword evidence="1" id="KW-0732">Signal</keyword>